<evidence type="ECO:0000256" key="2">
    <source>
        <dbReference type="ARBA" id="ARBA00022490"/>
    </source>
</evidence>
<dbReference type="GO" id="GO:0005819">
    <property type="term" value="C:spindle"/>
    <property type="evidence" value="ECO:0007669"/>
    <property type="project" value="TreeGrafter"/>
</dbReference>
<dbReference type="GO" id="GO:0005737">
    <property type="term" value="C:cytoplasm"/>
    <property type="evidence" value="ECO:0007669"/>
    <property type="project" value="UniProtKB-SubCell"/>
</dbReference>
<dbReference type="PANTHER" id="PTHR12085">
    <property type="entry name" value="SERINE/THREONINE-PROTEIN PHOSPHATASE 2A REGULATORY SUBUNIT B'' SUBUNIT GAMMA"/>
    <property type="match status" value="1"/>
</dbReference>
<gene>
    <name evidence="3" type="ORF">SS50377_16353</name>
    <name evidence="4" type="ORF">SS50377_21273</name>
</gene>
<protein>
    <submittedName>
        <fullName evidence="3">Uncharacterized protein</fullName>
    </submittedName>
</protein>
<reference evidence="3 4" key="1">
    <citation type="journal article" date="2014" name="PLoS Genet.">
        <title>The Genome of Spironucleus salmonicida Highlights a Fish Pathogen Adapted to Fluctuating Environments.</title>
        <authorList>
            <person name="Xu F."/>
            <person name="Jerlstrom-Hultqvist J."/>
            <person name="Einarsson E."/>
            <person name="Astvaldsson A."/>
            <person name="Svard S.G."/>
            <person name="Andersson J.O."/>
        </authorList>
    </citation>
    <scope>NUCLEOTIDE SEQUENCE</scope>
    <source>
        <strain evidence="4">ATCC 50377</strain>
    </source>
</reference>
<evidence type="ECO:0000313" key="5">
    <source>
        <dbReference type="Proteomes" id="UP000018208"/>
    </source>
</evidence>
<sequence>MESCLLQFIKQNKEATINSDEDYSKHITQYLSLVDTEKQDLIEIPKFYQPLHVKQPSNELIEFINICRINTMDSFVKDLTSLNADEVELLIHKNTQGAIFGYDTYLILKEKLMSLNPVFEDLLTVELFALLPTVDPTLSKKQKAIFKNDFVQAIRHIIDAAVLRFNIDPYCEQPGYITSQALQDFLQDNYKSFIGNIFNDIMEAMYMCYAVKSIQFFLDPKKTNKISVKNLLISPYLHAALSQNTTLPMPRQFGTYSQSPWFSRQCFENVYNAFSMATDPTTGLLPIKNINNLPFPPSQVFAKSWYFIEQTYDDQLDFRGYMDYALTHTFPCNTGAGYFVFSVLDAESQKGYLSQQDINLAFKGVFQQLLDIYDQIPIPQDAFIDEIYENIKPQNKSKIYLSDILKSNSSEFMVRYLMTSQSLNERENACQGGCMELNNPGFEIK</sequence>
<dbReference type="VEuPathDB" id="GiardiaDB:SS50377_21273"/>
<dbReference type="GO" id="GO:0000226">
    <property type="term" value="P:microtubule cytoskeleton organization"/>
    <property type="evidence" value="ECO:0007669"/>
    <property type="project" value="TreeGrafter"/>
</dbReference>
<dbReference type="SUPFAM" id="SSF47473">
    <property type="entry name" value="EF-hand"/>
    <property type="match status" value="1"/>
</dbReference>
<comment type="subcellular location">
    <subcellularLocation>
        <location evidence="1">Cytoplasm</location>
    </subcellularLocation>
</comment>
<dbReference type="GO" id="GO:0030865">
    <property type="term" value="P:cortical cytoskeleton organization"/>
    <property type="evidence" value="ECO:0007669"/>
    <property type="project" value="TreeGrafter"/>
</dbReference>
<evidence type="ECO:0000313" key="3">
    <source>
        <dbReference type="EMBL" id="EST44042.1"/>
    </source>
</evidence>
<dbReference type="InterPro" id="IPR011992">
    <property type="entry name" value="EF-hand-dom_pair"/>
</dbReference>
<dbReference type="Proteomes" id="UP000018208">
    <property type="component" value="Unassembled WGS sequence"/>
</dbReference>
<organism evidence="3">
    <name type="scientific">Spironucleus salmonicida</name>
    <dbReference type="NCBI Taxonomy" id="348837"/>
    <lineage>
        <taxon>Eukaryota</taxon>
        <taxon>Metamonada</taxon>
        <taxon>Diplomonadida</taxon>
        <taxon>Hexamitidae</taxon>
        <taxon>Hexamitinae</taxon>
        <taxon>Spironucleus</taxon>
    </lineage>
</organism>
<dbReference type="InterPro" id="IPR039865">
    <property type="entry name" value="PPP2R3C"/>
</dbReference>
<keyword evidence="2" id="KW-0963">Cytoplasm</keyword>
<dbReference type="EMBL" id="AUWU02000001">
    <property type="protein sequence ID" value="KAH0577919.1"/>
    <property type="molecule type" value="Genomic_DNA"/>
</dbReference>
<dbReference type="EMBL" id="KI546130">
    <property type="protein sequence ID" value="EST44042.1"/>
    <property type="molecule type" value="Genomic_DNA"/>
</dbReference>
<dbReference type="OrthoDB" id="10265007at2759"/>
<keyword evidence="5" id="KW-1185">Reference proteome</keyword>
<dbReference type="GO" id="GO:0035303">
    <property type="term" value="P:regulation of dephosphorylation"/>
    <property type="evidence" value="ECO:0007669"/>
    <property type="project" value="InterPro"/>
</dbReference>
<dbReference type="PANTHER" id="PTHR12085:SF3">
    <property type="entry name" value="SERINE_THREONINE-PROTEIN PHOSPHATASE 2A REGULATORY SUBUNIT B'' SUBUNIT GAMMA"/>
    <property type="match status" value="1"/>
</dbReference>
<reference evidence="4" key="2">
    <citation type="submission" date="2020-12" db="EMBL/GenBank/DDBJ databases">
        <title>New Spironucleus salmonicida genome in near-complete chromosomes.</title>
        <authorList>
            <person name="Xu F."/>
            <person name="Kurt Z."/>
            <person name="Jimenez-Gonzalez A."/>
            <person name="Astvaldsson A."/>
            <person name="Andersson J.O."/>
            <person name="Svard S.G."/>
        </authorList>
    </citation>
    <scope>NUCLEOTIDE SEQUENCE</scope>
    <source>
        <strain evidence="4">ATCC 50377</strain>
    </source>
</reference>
<accession>V6LHL0</accession>
<dbReference type="AlphaFoldDB" id="V6LHL0"/>
<evidence type="ECO:0000256" key="1">
    <source>
        <dbReference type="ARBA" id="ARBA00004496"/>
    </source>
</evidence>
<proteinExistence type="predicted"/>
<name>V6LHL0_9EUKA</name>
<evidence type="ECO:0000313" key="4">
    <source>
        <dbReference type="EMBL" id="KAH0577919.1"/>
    </source>
</evidence>
<dbReference type="Gene3D" id="1.10.238.10">
    <property type="entry name" value="EF-hand"/>
    <property type="match status" value="1"/>
</dbReference>